<accession>A0A7S3ZRT7</accession>
<dbReference type="AlphaFoldDB" id="A0A7S3ZRT7"/>
<dbReference type="EMBL" id="HBIW01008403">
    <property type="protein sequence ID" value="CAE0691686.1"/>
    <property type="molecule type" value="Transcribed_RNA"/>
</dbReference>
<evidence type="ECO:0000256" key="1">
    <source>
        <dbReference type="SAM" id="MobiDB-lite"/>
    </source>
</evidence>
<sequence>MAVQCLRGRDDVAAAAGSPFFDDGGGFHGASTASSAGFDTVRALQHLQSRLARLDRERHEADACAAALREDIAARELDLARLAAEADAADATDDGTVDDEDDEDDED</sequence>
<protein>
    <submittedName>
        <fullName evidence="2">Uncharacterized protein</fullName>
    </submittedName>
</protein>
<name>A0A7S3ZRT7_9STRA</name>
<feature type="region of interest" description="Disordered" evidence="1">
    <location>
        <begin position="84"/>
        <end position="107"/>
    </location>
</feature>
<proteinExistence type="predicted"/>
<feature type="compositionally biased region" description="Acidic residues" evidence="1">
    <location>
        <begin position="87"/>
        <end position="107"/>
    </location>
</feature>
<reference evidence="2" key="1">
    <citation type="submission" date="2021-01" db="EMBL/GenBank/DDBJ databases">
        <authorList>
            <person name="Corre E."/>
            <person name="Pelletier E."/>
            <person name="Niang G."/>
            <person name="Scheremetjew M."/>
            <person name="Finn R."/>
            <person name="Kale V."/>
            <person name="Holt S."/>
            <person name="Cochrane G."/>
            <person name="Meng A."/>
            <person name="Brown T."/>
            <person name="Cohen L."/>
        </authorList>
    </citation>
    <scope>NUCLEOTIDE SEQUENCE</scope>
    <source>
        <strain evidence="2">CCMP1756</strain>
    </source>
</reference>
<evidence type="ECO:0000313" key="2">
    <source>
        <dbReference type="EMBL" id="CAE0691686.1"/>
    </source>
</evidence>
<gene>
    <name evidence="2" type="ORF">PCAL00307_LOCUS7122</name>
</gene>
<organism evidence="2">
    <name type="scientific">Pelagomonas calceolata</name>
    <dbReference type="NCBI Taxonomy" id="35677"/>
    <lineage>
        <taxon>Eukaryota</taxon>
        <taxon>Sar</taxon>
        <taxon>Stramenopiles</taxon>
        <taxon>Ochrophyta</taxon>
        <taxon>Pelagophyceae</taxon>
        <taxon>Pelagomonadales</taxon>
        <taxon>Pelagomonadaceae</taxon>
        <taxon>Pelagomonas</taxon>
    </lineage>
</organism>